<dbReference type="SUPFAM" id="SSF52096">
    <property type="entry name" value="ClpP/crotonase"/>
    <property type="match status" value="1"/>
</dbReference>
<name>A0A7W5F8E8_9ACTN</name>
<gene>
    <name evidence="3" type="ORF">FHS12_001937</name>
</gene>
<proteinExistence type="inferred from homology"/>
<dbReference type="RefSeq" id="WP_183544632.1">
    <property type="nucleotide sequence ID" value="NZ_BMQT01000002.1"/>
</dbReference>
<comment type="caution">
    <text evidence="3">The sequence shown here is derived from an EMBL/GenBank/DDBJ whole genome shotgun (WGS) entry which is preliminary data.</text>
</comment>
<dbReference type="GO" id="GO:0016853">
    <property type="term" value="F:isomerase activity"/>
    <property type="evidence" value="ECO:0007669"/>
    <property type="project" value="UniProtKB-KW"/>
</dbReference>
<keyword evidence="3" id="KW-0413">Isomerase</keyword>
<accession>A0A7W5F8E8</accession>
<organism evidence="3 4">
    <name type="scientific">Nocardioides albus</name>
    <dbReference type="NCBI Taxonomy" id="1841"/>
    <lineage>
        <taxon>Bacteria</taxon>
        <taxon>Bacillati</taxon>
        <taxon>Actinomycetota</taxon>
        <taxon>Actinomycetes</taxon>
        <taxon>Propionibacteriales</taxon>
        <taxon>Nocardioidaceae</taxon>
        <taxon>Nocardioides</taxon>
    </lineage>
</organism>
<dbReference type="AlphaFoldDB" id="A0A7W5F8E8"/>
<sequence length="267" mass="28369">MTSSSTVLLERDATGVATIRLNRPERLNAMNDELLDRLVECVERTVDDPAVRVIVVTGVGRGFCVGGDLQGFKDDGAKPGPTPEEQYAALRKRVHLIELLRASPAASVAAVNGACAGAGLGLALACDLRVAREGAVFRSAFLAAGLSGDFAGSWLLTRMLGEAKAKEIYLLDHKISAAEAARLGMVTAVHPAVRFETEVQALAARLAATAPIALANIKRNLADASNLSLADFCDVESQRHIDSYRTEDRAEAAAAFLERRTPVFSGR</sequence>
<dbReference type="EC" id="5.3.3.18" evidence="3"/>
<dbReference type="InterPro" id="IPR001753">
    <property type="entry name" value="Enoyl-CoA_hydra/iso"/>
</dbReference>
<keyword evidence="4" id="KW-1185">Reference proteome</keyword>
<dbReference type="Pfam" id="PF00378">
    <property type="entry name" value="ECH_1"/>
    <property type="match status" value="1"/>
</dbReference>
<evidence type="ECO:0000256" key="2">
    <source>
        <dbReference type="RuleBase" id="RU003707"/>
    </source>
</evidence>
<evidence type="ECO:0000313" key="3">
    <source>
        <dbReference type="EMBL" id="MBB3088991.1"/>
    </source>
</evidence>
<dbReference type="CDD" id="cd06558">
    <property type="entry name" value="crotonase-like"/>
    <property type="match status" value="1"/>
</dbReference>
<dbReference type="InterPro" id="IPR014748">
    <property type="entry name" value="Enoyl-CoA_hydra_C"/>
</dbReference>
<dbReference type="InterPro" id="IPR029045">
    <property type="entry name" value="ClpP/crotonase-like_dom_sf"/>
</dbReference>
<evidence type="ECO:0000256" key="1">
    <source>
        <dbReference type="ARBA" id="ARBA00005254"/>
    </source>
</evidence>
<dbReference type="EMBL" id="JACHXG010000004">
    <property type="protein sequence ID" value="MBB3088991.1"/>
    <property type="molecule type" value="Genomic_DNA"/>
</dbReference>
<protein>
    <submittedName>
        <fullName evidence="3">2-(1,2-epoxy-1,2-dihydrophenyl)acetyl-CoA isomerase</fullName>
        <ecNumber evidence="3">5.3.3.18</ecNumber>
    </submittedName>
</protein>
<reference evidence="3 4" key="1">
    <citation type="submission" date="2020-08" db="EMBL/GenBank/DDBJ databases">
        <title>Genomic Encyclopedia of Type Strains, Phase III (KMG-III): the genomes of soil and plant-associated and newly described type strains.</title>
        <authorList>
            <person name="Whitman W."/>
        </authorList>
    </citation>
    <scope>NUCLEOTIDE SEQUENCE [LARGE SCALE GENOMIC DNA]</scope>
    <source>
        <strain evidence="3 4">CECT 3302</strain>
    </source>
</reference>
<dbReference type="Gene3D" id="3.90.226.10">
    <property type="entry name" value="2-enoyl-CoA Hydratase, Chain A, domain 1"/>
    <property type="match status" value="1"/>
</dbReference>
<dbReference type="PANTHER" id="PTHR43459:SF1">
    <property type="entry name" value="EG:BACN32G11.4 PROTEIN"/>
    <property type="match status" value="1"/>
</dbReference>
<evidence type="ECO:0000313" key="4">
    <source>
        <dbReference type="Proteomes" id="UP000577707"/>
    </source>
</evidence>
<dbReference type="Proteomes" id="UP000577707">
    <property type="component" value="Unassembled WGS sequence"/>
</dbReference>
<dbReference type="PANTHER" id="PTHR43459">
    <property type="entry name" value="ENOYL-COA HYDRATASE"/>
    <property type="match status" value="1"/>
</dbReference>
<dbReference type="Gene3D" id="1.10.12.10">
    <property type="entry name" value="Lyase 2-enoyl-coa Hydratase, Chain A, domain 2"/>
    <property type="match status" value="1"/>
</dbReference>
<dbReference type="InterPro" id="IPR018376">
    <property type="entry name" value="Enoyl-CoA_hyd/isom_CS"/>
</dbReference>
<comment type="similarity">
    <text evidence="1 2">Belongs to the enoyl-CoA hydratase/isomerase family.</text>
</comment>
<dbReference type="PROSITE" id="PS00166">
    <property type="entry name" value="ENOYL_COA_HYDRATASE"/>
    <property type="match status" value="1"/>
</dbReference>